<evidence type="ECO:0000256" key="1">
    <source>
        <dbReference type="ARBA" id="ARBA00023015"/>
    </source>
</evidence>
<dbReference type="PANTHER" id="PTHR30146">
    <property type="entry name" value="LACI-RELATED TRANSCRIPTIONAL REPRESSOR"/>
    <property type="match status" value="1"/>
</dbReference>
<dbReference type="InterPro" id="IPR000843">
    <property type="entry name" value="HTH_LacI"/>
</dbReference>
<dbReference type="GO" id="GO:0000976">
    <property type="term" value="F:transcription cis-regulatory region binding"/>
    <property type="evidence" value="ECO:0007669"/>
    <property type="project" value="TreeGrafter"/>
</dbReference>
<keyword evidence="6" id="KW-1185">Reference proteome</keyword>
<organism evidence="5 6">
    <name type="scientific">Yoonia vestfoldensis</name>
    <dbReference type="NCBI Taxonomy" id="245188"/>
    <lineage>
        <taxon>Bacteria</taxon>
        <taxon>Pseudomonadati</taxon>
        <taxon>Pseudomonadota</taxon>
        <taxon>Alphaproteobacteria</taxon>
        <taxon>Rhodobacterales</taxon>
        <taxon>Paracoccaceae</taxon>
        <taxon>Yoonia</taxon>
    </lineage>
</organism>
<dbReference type="Proteomes" id="UP000195273">
    <property type="component" value="Chromosome"/>
</dbReference>
<dbReference type="KEGG" id="lvs:LOKVESSMR4R_00623"/>
<dbReference type="PANTHER" id="PTHR30146:SF152">
    <property type="entry name" value="TRANSCRIPTIONAL REGULATORY PROTEIN"/>
    <property type="match status" value="1"/>
</dbReference>
<accession>A0A1Y0E973</accession>
<dbReference type="RefSeq" id="WP_087206255.1">
    <property type="nucleotide sequence ID" value="NZ_CP021431.1"/>
</dbReference>
<evidence type="ECO:0000313" key="6">
    <source>
        <dbReference type="Proteomes" id="UP000195273"/>
    </source>
</evidence>
<dbReference type="CDD" id="cd06307">
    <property type="entry name" value="PBP1_sugar_binding"/>
    <property type="match status" value="1"/>
</dbReference>
<dbReference type="Pfam" id="PF00356">
    <property type="entry name" value="LacI"/>
    <property type="match status" value="1"/>
</dbReference>
<name>A0A1Y0E973_9RHOB</name>
<sequence>MTHRFPIKEIARQAGLGTATVDRVLNNRAYVSPQSRNRVAAALRELKAQESQLASRGRSVILDVIAEAPLRFCREIRIAAQAAASAMPGVAVRLRFQLQETMTEAETLAALARIAKRGSSGICLKARDTPPLRAAIADLASARIPVFTLVTDLPGSARHGYFGLDNAEAGRTAAYLLAQSLPDDSATILTSRSQDAFRGETDRFTAFRDLITALKPAVRIIDASGGAGMTATTSAQLDKILTGRVRIDGVYSMGGGNAAILRTMAAHGQRPRAFVAHDLDRENTQLLRNGAIGYVLHHDLGRDMATLFEAAINGASTAIPVASASSDLQIITPYNLPRFA</sequence>
<protein>
    <submittedName>
        <fullName evidence="5">Trehalose repressor</fullName>
    </submittedName>
</protein>
<reference evidence="5 6" key="1">
    <citation type="submission" date="2017-05" db="EMBL/GenBank/DDBJ databases">
        <title>Genome Sequence of Loktanella vestfoldensis Strain SMR4r Isolated from a Culture of the Diatom Skeletonema marinoi.</title>
        <authorList>
            <person name="Topel M."/>
            <person name="Pinder M.I.M."/>
            <person name="Johansson O.N."/>
            <person name="Kourtchenko O."/>
            <person name="Godhe A."/>
            <person name="Clarke A.K."/>
        </authorList>
    </citation>
    <scope>NUCLEOTIDE SEQUENCE [LARGE SCALE GENOMIC DNA]</scope>
    <source>
        <strain evidence="5 6">SMR4r</strain>
    </source>
</reference>
<keyword evidence="3" id="KW-0804">Transcription</keyword>
<gene>
    <name evidence="5" type="ORF">LOKVESSMR4R_00623</name>
</gene>
<evidence type="ECO:0000256" key="3">
    <source>
        <dbReference type="ARBA" id="ARBA00023163"/>
    </source>
</evidence>
<dbReference type="GO" id="GO:0003700">
    <property type="term" value="F:DNA-binding transcription factor activity"/>
    <property type="evidence" value="ECO:0007669"/>
    <property type="project" value="TreeGrafter"/>
</dbReference>
<dbReference type="SUPFAM" id="SSF53822">
    <property type="entry name" value="Periplasmic binding protein-like I"/>
    <property type="match status" value="1"/>
</dbReference>
<dbReference type="SUPFAM" id="SSF47413">
    <property type="entry name" value="lambda repressor-like DNA-binding domains"/>
    <property type="match status" value="1"/>
</dbReference>
<dbReference type="Gene3D" id="3.40.50.2300">
    <property type="match status" value="2"/>
</dbReference>
<dbReference type="CDD" id="cd01392">
    <property type="entry name" value="HTH_LacI"/>
    <property type="match status" value="1"/>
</dbReference>
<evidence type="ECO:0000259" key="4">
    <source>
        <dbReference type="PROSITE" id="PS50932"/>
    </source>
</evidence>
<dbReference type="AlphaFoldDB" id="A0A1Y0E973"/>
<dbReference type="Gene3D" id="1.10.260.40">
    <property type="entry name" value="lambda repressor-like DNA-binding domains"/>
    <property type="match status" value="1"/>
</dbReference>
<proteinExistence type="predicted"/>
<feature type="domain" description="HTH lacI-type" evidence="4">
    <location>
        <begin position="7"/>
        <end position="59"/>
    </location>
</feature>
<keyword evidence="2" id="KW-0238">DNA-binding</keyword>
<dbReference type="SMART" id="SM00354">
    <property type="entry name" value="HTH_LACI"/>
    <property type="match status" value="1"/>
</dbReference>
<dbReference type="OrthoDB" id="9805774at2"/>
<dbReference type="InterPro" id="IPR010982">
    <property type="entry name" value="Lambda_DNA-bd_dom_sf"/>
</dbReference>
<dbReference type="InterPro" id="IPR028082">
    <property type="entry name" value="Peripla_BP_I"/>
</dbReference>
<evidence type="ECO:0000313" key="5">
    <source>
        <dbReference type="EMBL" id="ART99958.1"/>
    </source>
</evidence>
<dbReference type="InterPro" id="IPR025997">
    <property type="entry name" value="SBP_2_dom"/>
</dbReference>
<dbReference type="PROSITE" id="PS50932">
    <property type="entry name" value="HTH_LACI_2"/>
    <property type="match status" value="1"/>
</dbReference>
<dbReference type="Pfam" id="PF13407">
    <property type="entry name" value="Peripla_BP_4"/>
    <property type="match status" value="1"/>
</dbReference>
<keyword evidence="1" id="KW-0805">Transcription regulation</keyword>
<evidence type="ECO:0000256" key="2">
    <source>
        <dbReference type="ARBA" id="ARBA00023125"/>
    </source>
</evidence>
<dbReference type="EMBL" id="CP021431">
    <property type="protein sequence ID" value="ART99958.1"/>
    <property type="molecule type" value="Genomic_DNA"/>
</dbReference>